<dbReference type="SMART" id="SM00448">
    <property type="entry name" value="REC"/>
    <property type="match status" value="1"/>
</dbReference>
<evidence type="ECO:0000256" key="2">
    <source>
        <dbReference type="ARBA" id="ARBA00012438"/>
    </source>
</evidence>
<dbReference type="InterPro" id="IPR036097">
    <property type="entry name" value="HisK_dim/P_sf"/>
</dbReference>
<dbReference type="InterPro" id="IPR035965">
    <property type="entry name" value="PAS-like_dom_sf"/>
</dbReference>
<dbReference type="InterPro" id="IPR011006">
    <property type="entry name" value="CheY-like_superfamily"/>
</dbReference>
<dbReference type="SUPFAM" id="SSF47384">
    <property type="entry name" value="Homodimeric domain of signal transducing histidine kinase"/>
    <property type="match status" value="1"/>
</dbReference>
<dbReference type="Pfam" id="PF02518">
    <property type="entry name" value="HATPase_c"/>
    <property type="match status" value="1"/>
</dbReference>
<evidence type="ECO:0000256" key="5">
    <source>
        <dbReference type="ARBA" id="ARBA00022777"/>
    </source>
</evidence>
<proteinExistence type="predicted"/>
<dbReference type="InterPro" id="IPR003018">
    <property type="entry name" value="GAF"/>
</dbReference>
<dbReference type="PROSITE" id="PS50110">
    <property type="entry name" value="RESPONSE_REGULATORY"/>
    <property type="match status" value="1"/>
</dbReference>
<dbReference type="SUPFAM" id="SSF55874">
    <property type="entry name" value="ATPase domain of HSP90 chaperone/DNA topoisomerase II/histidine kinase"/>
    <property type="match status" value="1"/>
</dbReference>
<dbReference type="SUPFAM" id="SSF55781">
    <property type="entry name" value="GAF domain-like"/>
    <property type="match status" value="1"/>
</dbReference>
<dbReference type="Gene3D" id="3.30.565.10">
    <property type="entry name" value="Histidine kinase-like ATPase, C-terminal domain"/>
    <property type="match status" value="1"/>
</dbReference>
<evidence type="ECO:0000256" key="3">
    <source>
        <dbReference type="ARBA" id="ARBA00022553"/>
    </source>
</evidence>
<dbReference type="PANTHER" id="PTHR43065">
    <property type="entry name" value="SENSOR HISTIDINE KINASE"/>
    <property type="match status" value="1"/>
</dbReference>
<gene>
    <name evidence="10" type="ORF">FHS31_002961</name>
</gene>
<dbReference type="InterPro" id="IPR005467">
    <property type="entry name" value="His_kinase_dom"/>
</dbReference>
<dbReference type="Pfam" id="PF08447">
    <property type="entry name" value="PAS_3"/>
    <property type="match status" value="1"/>
</dbReference>
<dbReference type="EMBL" id="JAAOZC010000010">
    <property type="protein sequence ID" value="NIJ09329.1"/>
    <property type="molecule type" value="Genomic_DNA"/>
</dbReference>
<dbReference type="Gene3D" id="1.10.287.130">
    <property type="match status" value="1"/>
</dbReference>
<evidence type="ECO:0000256" key="1">
    <source>
        <dbReference type="ARBA" id="ARBA00000085"/>
    </source>
</evidence>
<dbReference type="InterPro" id="IPR000700">
    <property type="entry name" value="PAS-assoc_C"/>
</dbReference>
<dbReference type="PANTHER" id="PTHR43065:SF42">
    <property type="entry name" value="TWO-COMPONENT SENSOR PPRA"/>
    <property type="match status" value="1"/>
</dbReference>
<dbReference type="PROSITE" id="PS50113">
    <property type="entry name" value="PAC"/>
    <property type="match status" value="1"/>
</dbReference>
<dbReference type="SMART" id="SM00065">
    <property type="entry name" value="GAF"/>
    <property type="match status" value="1"/>
</dbReference>
<dbReference type="Proteomes" id="UP000727456">
    <property type="component" value="Unassembled WGS sequence"/>
</dbReference>
<keyword evidence="4" id="KW-0808">Transferase</keyword>
<dbReference type="CDD" id="cd00082">
    <property type="entry name" value="HisKA"/>
    <property type="match status" value="1"/>
</dbReference>
<dbReference type="InterPro" id="IPR001610">
    <property type="entry name" value="PAC"/>
</dbReference>
<dbReference type="InterPro" id="IPR036890">
    <property type="entry name" value="HATPase_C_sf"/>
</dbReference>
<feature type="domain" description="PAC" evidence="9">
    <location>
        <begin position="249"/>
        <end position="301"/>
    </location>
</feature>
<protein>
    <recommendedName>
        <fullName evidence="2">histidine kinase</fullName>
        <ecNumber evidence="2">2.7.13.3</ecNumber>
    </recommendedName>
</protein>
<evidence type="ECO:0000256" key="4">
    <source>
        <dbReference type="ARBA" id="ARBA00022679"/>
    </source>
</evidence>
<comment type="catalytic activity">
    <reaction evidence="1">
        <text>ATP + protein L-histidine = ADP + protein N-phospho-L-histidine.</text>
        <dbReference type="EC" id="2.7.13.3"/>
    </reaction>
</comment>
<dbReference type="InterPro" id="IPR000014">
    <property type="entry name" value="PAS"/>
</dbReference>
<evidence type="ECO:0000313" key="10">
    <source>
        <dbReference type="EMBL" id="NIJ09329.1"/>
    </source>
</evidence>
<dbReference type="CDD" id="cd00130">
    <property type="entry name" value="PAS"/>
    <property type="match status" value="1"/>
</dbReference>
<dbReference type="SUPFAM" id="SSF52172">
    <property type="entry name" value="CheY-like"/>
    <property type="match status" value="1"/>
</dbReference>
<dbReference type="EC" id="2.7.13.3" evidence="2"/>
<comment type="caution">
    <text evidence="10">The sequence shown here is derived from an EMBL/GenBank/DDBJ whole genome shotgun (WGS) entry which is preliminary data.</text>
</comment>
<dbReference type="InterPro" id="IPR029016">
    <property type="entry name" value="GAF-like_dom_sf"/>
</dbReference>
<dbReference type="InterPro" id="IPR004358">
    <property type="entry name" value="Sig_transdc_His_kin-like_C"/>
</dbReference>
<organism evidence="10 11">
    <name type="scientific">Sphingomonas vulcanisoli</name>
    <dbReference type="NCBI Taxonomy" id="1658060"/>
    <lineage>
        <taxon>Bacteria</taxon>
        <taxon>Pseudomonadati</taxon>
        <taxon>Pseudomonadota</taxon>
        <taxon>Alphaproteobacteria</taxon>
        <taxon>Sphingomonadales</taxon>
        <taxon>Sphingomonadaceae</taxon>
        <taxon>Sphingomonas</taxon>
    </lineage>
</organism>
<dbReference type="SMART" id="SM00387">
    <property type="entry name" value="HATPase_c"/>
    <property type="match status" value="1"/>
</dbReference>
<dbReference type="Pfam" id="PF00072">
    <property type="entry name" value="Response_reg"/>
    <property type="match status" value="1"/>
</dbReference>
<evidence type="ECO:0000259" key="8">
    <source>
        <dbReference type="PROSITE" id="PS50110"/>
    </source>
</evidence>
<feature type="modified residue" description="4-aspartylphosphate" evidence="6">
    <location>
        <position position="627"/>
    </location>
</feature>
<dbReference type="NCBIfam" id="TIGR00229">
    <property type="entry name" value="sensory_box"/>
    <property type="match status" value="1"/>
</dbReference>
<dbReference type="SMART" id="SM00086">
    <property type="entry name" value="PAC"/>
    <property type="match status" value="1"/>
</dbReference>
<dbReference type="SMART" id="SM00388">
    <property type="entry name" value="HisKA"/>
    <property type="match status" value="1"/>
</dbReference>
<evidence type="ECO:0000259" key="9">
    <source>
        <dbReference type="PROSITE" id="PS50113"/>
    </source>
</evidence>
<evidence type="ECO:0000313" key="11">
    <source>
        <dbReference type="Proteomes" id="UP000727456"/>
    </source>
</evidence>
<feature type="domain" description="Histidine kinase" evidence="7">
    <location>
        <begin position="339"/>
        <end position="558"/>
    </location>
</feature>
<dbReference type="InterPro" id="IPR001789">
    <property type="entry name" value="Sig_transdc_resp-reg_receiver"/>
</dbReference>
<dbReference type="PROSITE" id="PS50109">
    <property type="entry name" value="HIS_KIN"/>
    <property type="match status" value="1"/>
</dbReference>
<keyword evidence="5 10" id="KW-0418">Kinase</keyword>
<accession>A0ABX0TX83</accession>
<dbReference type="InterPro" id="IPR013655">
    <property type="entry name" value="PAS_fold_3"/>
</dbReference>
<sequence length="706" mass="75703">MSGEQQEAANDAESPQDFLIDASEQLAAAQSMAEVVDVLRRTARDVVGAEGIAVVIREDDRCFYVAEDSISPLWAGSRFDENICISGWAMQHLQTVCISDIRADARVPQEAYAPTFVRSLLMAPIGRPRAVAALGAYWSEVRVHDRATIRRLESLARLAAIAIENARLLKLAADNTRQRSLMVAAGRMGMWSFDIATGDLETSPMCRINFGRDPALPFTYTDLHAAIHEDDKARVEEAIATSIRSGGDYDIEYRLITPDGETRWIGIRAQPSYADDGTPLTLDGLSVDVTDQKRMEQALQSSAATLEHLVTERTRELIEAQEALRQAQKLDAMGQLTGGVAHDFNNLLTPIIGSLDLLQRRKVGGEREQRMIDGALQSADRARTLVQRLLAFARRQPLKPEPIDASALIQGMRELIETTLGPQVALNFDLSEGLPLAVADPHQIEMALLNLSVNARDAMAGGGQLTLSARQASPRADQADIAPGHYVVIAVSDTGAGMSDATRKRAIEPFFSTKGIGQGTGLGLSMAHGLASQLGGALTIESAIDQGTTVSLWLPVSADTVVRALPAAAQLTPIAGTALLVDDEDLVRASTADMLADIGFKVIEASSGAMALDLLKDCGVVDVLITDHLMPNMTGVELVRAVAEHCPDLPVLIVSGYSDAIGIDAEIPRLEKPFRQADLATRLAGLLSIAPSPAPALTDAAPQKFV</sequence>
<evidence type="ECO:0000259" key="7">
    <source>
        <dbReference type="PROSITE" id="PS50109"/>
    </source>
</evidence>
<reference evidence="10 11" key="1">
    <citation type="submission" date="2020-03" db="EMBL/GenBank/DDBJ databases">
        <title>Genomic Encyclopedia of Type Strains, Phase III (KMG-III): the genomes of soil and plant-associated and newly described type strains.</title>
        <authorList>
            <person name="Whitman W."/>
        </authorList>
    </citation>
    <scope>NUCLEOTIDE SEQUENCE [LARGE SCALE GENOMIC DNA]</scope>
    <source>
        <strain evidence="10 11">CECT 8804</strain>
    </source>
</reference>
<dbReference type="Pfam" id="PF00512">
    <property type="entry name" value="HisKA"/>
    <property type="match status" value="1"/>
</dbReference>
<name>A0ABX0TX83_9SPHN</name>
<dbReference type="SUPFAM" id="SSF55785">
    <property type="entry name" value="PYP-like sensor domain (PAS domain)"/>
    <property type="match status" value="1"/>
</dbReference>
<dbReference type="Pfam" id="PF13185">
    <property type="entry name" value="GAF_2"/>
    <property type="match status" value="1"/>
</dbReference>
<keyword evidence="11" id="KW-1185">Reference proteome</keyword>
<dbReference type="PRINTS" id="PR00344">
    <property type="entry name" value="BCTRLSENSOR"/>
</dbReference>
<dbReference type="InterPro" id="IPR003661">
    <property type="entry name" value="HisK_dim/P_dom"/>
</dbReference>
<keyword evidence="3 6" id="KW-0597">Phosphoprotein</keyword>
<dbReference type="InterPro" id="IPR003594">
    <property type="entry name" value="HATPase_dom"/>
</dbReference>
<feature type="domain" description="Response regulatory" evidence="8">
    <location>
        <begin position="577"/>
        <end position="687"/>
    </location>
</feature>
<dbReference type="Gene3D" id="3.30.450.40">
    <property type="match status" value="1"/>
</dbReference>
<evidence type="ECO:0000256" key="6">
    <source>
        <dbReference type="PROSITE-ProRule" id="PRU00169"/>
    </source>
</evidence>
<dbReference type="GO" id="GO:0016301">
    <property type="term" value="F:kinase activity"/>
    <property type="evidence" value="ECO:0007669"/>
    <property type="project" value="UniProtKB-KW"/>
</dbReference>
<dbReference type="Gene3D" id="3.40.50.2300">
    <property type="match status" value="1"/>
</dbReference>
<dbReference type="Gene3D" id="3.30.450.20">
    <property type="entry name" value="PAS domain"/>
    <property type="match status" value="1"/>
</dbReference>
<dbReference type="RefSeq" id="WP_208408749.1">
    <property type="nucleotide sequence ID" value="NZ_JAAOZC010000010.1"/>
</dbReference>
<dbReference type="Gene3D" id="2.10.70.100">
    <property type="match status" value="1"/>
</dbReference>